<feature type="transmembrane region" description="Helical" evidence="5">
    <location>
        <begin position="422"/>
        <end position="442"/>
    </location>
</feature>
<accession>A0AAV2Z7A1</accession>
<dbReference type="EMBL" id="DAKRPA010000044">
    <property type="protein sequence ID" value="DBA01630.1"/>
    <property type="molecule type" value="Genomic_DNA"/>
</dbReference>
<evidence type="ECO:0000256" key="2">
    <source>
        <dbReference type="ARBA" id="ARBA00022692"/>
    </source>
</evidence>
<feature type="transmembrane region" description="Helical" evidence="5">
    <location>
        <begin position="371"/>
        <end position="401"/>
    </location>
</feature>
<evidence type="ECO:0000313" key="7">
    <source>
        <dbReference type="Proteomes" id="UP001146120"/>
    </source>
</evidence>
<feature type="transmembrane region" description="Helical" evidence="5">
    <location>
        <begin position="282"/>
        <end position="308"/>
    </location>
</feature>
<keyword evidence="7" id="KW-1185">Reference proteome</keyword>
<evidence type="ECO:0000256" key="5">
    <source>
        <dbReference type="SAM" id="Phobius"/>
    </source>
</evidence>
<feature type="transmembrane region" description="Helical" evidence="5">
    <location>
        <begin position="207"/>
        <end position="230"/>
    </location>
</feature>
<dbReference type="InterPro" id="IPR002293">
    <property type="entry name" value="AA/rel_permease1"/>
</dbReference>
<feature type="transmembrane region" description="Helical" evidence="5">
    <location>
        <begin position="178"/>
        <end position="201"/>
    </location>
</feature>
<dbReference type="GO" id="GO:0016020">
    <property type="term" value="C:membrane"/>
    <property type="evidence" value="ECO:0007669"/>
    <property type="project" value="UniProtKB-SubCell"/>
</dbReference>
<dbReference type="Pfam" id="PF13520">
    <property type="entry name" value="AA_permease_2"/>
    <property type="match status" value="1"/>
</dbReference>
<comment type="subcellular location">
    <subcellularLocation>
        <location evidence="1">Membrane</location>
        <topology evidence="1">Multi-pass membrane protein</topology>
    </subcellularLocation>
</comment>
<keyword evidence="3 5" id="KW-1133">Transmembrane helix</keyword>
<organism evidence="6 7">
    <name type="scientific">Lagenidium giganteum</name>
    <dbReference type="NCBI Taxonomy" id="4803"/>
    <lineage>
        <taxon>Eukaryota</taxon>
        <taxon>Sar</taxon>
        <taxon>Stramenopiles</taxon>
        <taxon>Oomycota</taxon>
        <taxon>Peronosporomycetes</taxon>
        <taxon>Pythiales</taxon>
        <taxon>Pythiaceae</taxon>
    </lineage>
</organism>
<dbReference type="GO" id="GO:0015171">
    <property type="term" value="F:amino acid transmembrane transporter activity"/>
    <property type="evidence" value="ECO:0007669"/>
    <property type="project" value="TreeGrafter"/>
</dbReference>
<dbReference type="PANTHER" id="PTHR43243">
    <property type="entry name" value="INNER MEMBRANE TRANSPORTER YGJI-RELATED"/>
    <property type="match status" value="1"/>
</dbReference>
<feature type="transmembrane region" description="Helical" evidence="5">
    <location>
        <begin position="483"/>
        <end position="502"/>
    </location>
</feature>
<evidence type="ECO:0000313" key="6">
    <source>
        <dbReference type="EMBL" id="DBA01630.1"/>
    </source>
</evidence>
<dbReference type="Gene3D" id="1.20.1740.10">
    <property type="entry name" value="Amino acid/polyamine transporter I"/>
    <property type="match status" value="1"/>
</dbReference>
<evidence type="ECO:0000256" key="1">
    <source>
        <dbReference type="ARBA" id="ARBA00004141"/>
    </source>
</evidence>
<comment type="caution">
    <text evidence="6">The sequence shown here is derived from an EMBL/GenBank/DDBJ whole genome shotgun (WGS) entry which is preliminary data.</text>
</comment>
<keyword evidence="2 5" id="KW-0812">Transmembrane</keyword>
<feature type="transmembrane region" description="Helical" evidence="5">
    <location>
        <begin position="514"/>
        <end position="542"/>
    </location>
</feature>
<dbReference type="PANTHER" id="PTHR43243:SF11">
    <property type="entry name" value="AMINO ACID PERMEASE_ SLC12A DOMAIN-CONTAINING PROTEIN"/>
    <property type="match status" value="1"/>
</dbReference>
<reference evidence="6" key="2">
    <citation type="journal article" date="2023" name="Microbiol Resour">
        <title>Decontamination and Annotation of the Draft Genome Sequence of the Oomycete Lagenidium giganteum ARSEF 373.</title>
        <authorList>
            <person name="Morgan W.R."/>
            <person name="Tartar A."/>
        </authorList>
    </citation>
    <scope>NUCLEOTIDE SEQUENCE</scope>
    <source>
        <strain evidence="6">ARSEF 373</strain>
    </source>
</reference>
<reference evidence="6" key="1">
    <citation type="submission" date="2022-11" db="EMBL/GenBank/DDBJ databases">
        <authorList>
            <person name="Morgan W.R."/>
            <person name="Tartar A."/>
        </authorList>
    </citation>
    <scope>NUCLEOTIDE SEQUENCE</scope>
    <source>
        <strain evidence="6">ARSEF 373</strain>
    </source>
</reference>
<feature type="transmembrane region" description="Helical" evidence="5">
    <location>
        <begin position="448"/>
        <end position="471"/>
    </location>
</feature>
<feature type="transmembrane region" description="Helical" evidence="5">
    <location>
        <begin position="329"/>
        <end position="351"/>
    </location>
</feature>
<proteinExistence type="predicted"/>
<keyword evidence="4 5" id="KW-0472">Membrane</keyword>
<dbReference type="AlphaFoldDB" id="A0AAV2Z7A1"/>
<evidence type="ECO:0000256" key="4">
    <source>
        <dbReference type="ARBA" id="ARBA00023136"/>
    </source>
</evidence>
<dbReference type="Proteomes" id="UP001146120">
    <property type="component" value="Unassembled WGS sequence"/>
</dbReference>
<feature type="transmembrane region" description="Helical" evidence="5">
    <location>
        <begin position="237"/>
        <end position="262"/>
    </location>
</feature>
<evidence type="ECO:0000256" key="3">
    <source>
        <dbReference type="ARBA" id="ARBA00022989"/>
    </source>
</evidence>
<protein>
    <submittedName>
        <fullName evidence="6">Uncharacterized protein</fullName>
    </submittedName>
</protein>
<sequence>MRTSFGELRVELLADESASDGVQTPTLKTPSQLERSFSDRRFYRHDTPSQLRQRFIQIQVVDQRFKEPSWMHPNIGGEAQHMQGPEEELDAIRQEMERNKHQLSEWPATAIGGNDILSSVLFTAGLTTAKAGKFAPITQMMVVIVVYCFRWVFEEVMSAVPLNGGCYNALLNSSSKKVAAIAATFSILSYLATGVVCGVSAFNYVNYLMALPVVSCTVGMLLLFAVLCLFGIAESAFVALIFFVFHALTLTILCVFSVIYAVQHPSVFTDNMRTSIPDVAVLGHSISGNVLTAIFFGYGPALLSVTGFESSAQFVEEQAPGVFPKTLRNMWALSSLFNIAFAFLSLAVVPMDELILRKDVLLAYMGNISSGHWLELLVTIDAFVVLSGAVLTSYIGIVGLAQRLSIDRVLPRFLMIKNNWRNTNHFIIIAYFLVASSLVVALNGDTATLAGVFAFAFLGVMMSFAVGCIFLKVKREEIPREKTTSWMNASFCLLMVVLGFLSNGLGDPVSLGYFAAYFVAFGLVMWIMLGRVSILHCVLYITKRIMLYFRFRKTGNHAVTVRGNHGIIGSIAVAKTIEKIKKTPVIFFCKEGNLPKINEAISYVILNEQTYCLRLVHLLGKENDVPREFEDIVCLFDHIYPSIKIDFVSITGKFDPATIEWISRSMDIPTNMMFMRQPANEGTHNVAALGVRVITS</sequence>
<name>A0AAV2Z7A1_9STRA</name>
<gene>
    <name evidence="6" type="ORF">N0F65_011386</name>
</gene>